<evidence type="ECO:0000313" key="3">
    <source>
        <dbReference type="Proteomes" id="UP000248806"/>
    </source>
</evidence>
<keyword evidence="1" id="KW-0812">Transmembrane</keyword>
<keyword evidence="1" id="KW-0472">Membrane</keyword>
<sequence>MSKHTQTEPEARKPATPRYRLWLCIVGLVAFLLPQLLLPGGLLQRLILSPFSSGGFGFIPGVMLPEAQYQIPLLLLAALCMMVVWQRTVHRPGRKPGARRGAIAGLWTGLLIPLIFTIASLLFYIITTPQNADTNSSIQMLFWILLLAIPPSMVVFALAGAVLGLLEQRFH</sequence>
<dbReference type="AlphaFoldDB" id="A0A326U0A1"/>
<comment type="caution">
    <text evidence="2">The sequence shown here is derived from an EMBL/GenBank/DDBJ whole genome shotgun (WGS) entry which is preliminary data.</text>
</comment>
<dbReference type="Proteomes" id="UP000248806">
    <property type="component" value="Unassembled WGS sequence"/>
</dbReference>
<evidence type="ECO:0000313" key="2">
    <source>
        <dbReference type="EMBL" id="PZW23546.1"/>
    </source>
</evidence>
<reference evidence="2 3" key="1">
    <citation type="submission" date="2018-06" db="EMBL/GenBank/DDBJ databases">
        <title>Genomic Encyclopedia of Archaeal and Bacterial Type Strains, Phase II (KMG-II): from individual species to whole genera.</title>
        <authorList>
            <person name="Goeker M."/>
        </authorList>
    </citation>
    <scope>NUCLEOTIDE SEQUENCE [LARGE SCALE GENOMIC DNA]</scope>
    <source>
        <strain evidence="2 3">ATCC BAA-1881</strain>
    </source>
</reference>
<evidence type="ECO:0000256" key="1">
    <source>
        <dbReference type="SAM" id="Phobius"/>
    </source>
</evidence>
<keyword evidence="1" id="KW-1133">Transmembrane helix</keyword>
<proteinExistence type="predicted"/>
<keyword evidence="3" id="KW-1185">Reference proteome</keyword>
<feature type="transmembrane region" description="Helical" evidence="1">
    <location>
        <begin position="67"/>
        <end position="85"/>
    </location>
</feature>
<organism evidence="2 3">
    <name type="scientific">Thermosporothrix hazakensis</name>
    <dbReference type="NCBI Taxonomy" id="644383"/>
    <lineage>
        <taxon>Bacteria</taxon>
        <taxon>Bacillati</taxon>
        <taxon>Chloroflexota</taxon>
        <taxon>Ktedonobacteria</taxon>
        <taxon>Ktedonobacterales</taxon>
        <taxon>Thermosporotrichaceae</taxon>
        <taxon>Thermosporothrix</taxon>
    </lineage>
</organism>
<dbReference type="EMBL" id="QKUF01000025">
    <property type="protein sequence ID" value="PZW23546.1"/>
    <property type="molecule type" value="Genomic_DNA"/>
</dbReference>
<protein>
    <submittedName>
        <fullName evidence="2">Uncharacterized protein</fullName>
    </submittedName>
</protein>
<feature type="transmembrane region" description="Helical" evidence="1">
    <location>
        <begin position="21"/>
        <end position="47"/>
    </location>
</feature>
<name>A0A326U0A1_THEHA</name>
<accession>A0A326U0A1</accession>
<feature type="transmembrane region" description="Helical" evidence="1">
    <location>
        <begin position="106"/>
        <end position="126"/>
    </location>
</feature>
<feature type="transmembrane region" description="Helical" evidence="1">
    <location>
        <begin position="138"/>
        <end position="166"/>
    </location>
</feature>
<dbReference type="RefSeq" id="WP_111325223.1">
    <property type="nucleotide sequence ID" value="NZ_BIFX01000003.1"/>
</dbReference>
<gene>
    <name evidence="2" type="ORF">EI42_04929</name>
</gene>